<keyword evidence="3" id="KW-1185">Reference proteome</keyword>
<gene>
    <name evidence="2" type="ORF">L484_025944</name>
</gene>
<dbReference type="EMBL" id="KE344673">
    <property type="protein sequence ID" value="EXB75165.1"/>
    <property type="molecule type" value="Genomic_DNA"/>
</dbReference>
<accession>W9RI50</accession>
<proteinExistence type="predicted"/>
<feature type="region of interest" description="Disordered" evidence="1">
    <location>
        <begin position="1"/>
        <end position="41"/>
    </location>
</feature>
<evidence type="ECO:0000313" key="2">
    <source>
        <dbReference type="EMBL" id="EXB75165.1"/>
    </source>
</evidence>
<evidence type="ECO:0000256" key="1">
    <source>
        <dbReference type="SAM" id="MobiDB-lite"/>
    </source>
</evidence>
<reference evidence="3" key="1">
    <citation type="submission" date="2013-01" db="EMBL/GenBank/DDBJ databases">
        <title>Draft Genome Sequence of a Mulberry Tree, Morus notabilis C.K. Schneid.</title>
        <authorList>
            <person name="He N."/>
            <person name="Zhao S."/>
        </authorList>
    </citation>
    <scope>NUCLEOTIDE SEQUENCE</scope>
</reference>
<dbReference type="Proteomes" id="UP000030645">
    <property type="component" value="Unassembled WGS sequence"/>
</dbReference>
<name>W9RI50_9ROSA</name>
<sequence>MSWLFKSLQSDDPQQSMSASPTSSPASVKEDLSTIGRRQIADDSPGLEAELEALIGIRNDLVEIGKSFKSGLTLISSNNNRAISEISRFASNFL</sequence>
<evidence type="ECO:0000313" key="3">
    <source>
        <dbReference type="Proteomes" id="UP000030645"/>
    </source>
</evidence>
<feature type="compositionally biased region" description="Low complexity" evidence="1">
    <location>
        <begin position="13"/>
        <end position="27"/>
    </location>
</feature>
<organism evidence="2 3">
    <name type="scientific">Morus notabilis</name>
    <dbReference type="NCBI Taxonomy" id="981085"/>
    <lineage>
        <taxon>Eukaryota</taxon>
        <taxon>Viridiplantae</taxon>
        <taxon>Streptophyta</taxon>
        <taxon>Embryophyta</taxon>
        <taxon>Tracheophyta</taxon>
        <taxon>Spermatophyta</taxon>
        <taxon>Magnoliopsida</taxon>
        <taxon>eudicotyledons</taxon>
        <taxon>Gunneridae</taxon>
        <taxon>Pentapetalae</taxon>
        <taxon>rosids</taxon>
        <taxon>fabids</taxon>
        <taxon>Rosales</taxon>
        <taxon>Moraceae</taxon>
        <taxon>Moreae</taxon>
        <taxon>Morus</taxon>
    </lineage>
</organism>
<protein>
    <submittedName>
        <fullName evidence="2">Uncharacterized protein</fullName>
    </submittedName>
</protein>
<dbReference type="AlphaFoldDB" id="W9RI50"/>